<dbReference type="AlphaFoldDB" id="A0A125MMP6"/>
<gene>
    <name evidence="1" type="ORF">AZ78_1605</name>
</gene>
<reference evidence="1 2" key="1">
    <citation type="journal article" date="2014" name="Genome Announc.">
        <title>Draft Genome Sequence of Lysobacter capsici AZ78, a Bacterium Antagonistic to Plant-Pathogenic Oomycetes.</title>
        <authorList>
            <person name="Puopolo G."/>
            <person name="Sonego P."/>
            <person name="Engelen K."/>
            <person name="Pertot I."/>
        </authorList>
    </citation>
    <scope>NUCLEOTIDE SEQUENCE [LARGE SCALE GENOMIC DNA]</scope>
    <source>
        <strain evidence="1 2">AZ78</strain>
    </source>
</reference>
<organism evidence="1 2">
    <name type="scientific">Lysobacter capsici AZ78</name>
    <dbReference type="NCBI Taxonomy" id="1444315"/>
    <lineage>
        <taxon>Bacteria</taxon>
        <taxon>Pseudomonadati</taxon>
        <taxon>Pseudomonadota</taxon>
        <taxon>Gammaproteobacteria</taxon>
        <taxon>Lysobacterales</taxon>
        <taxon>Lysobacteraceae</taxon>
        <taxon>Lysobacter</taxon>
    </lineage>
</organism>
<protein>
    <submittedName>
        <fullName evidence="1">Uncharacterized protein</fullName>
    </submittedName>
</protein>
<dbReference type="Proteomes" id="UP000023435">
    <property type="component" value="Unassembled WGS sequence"/>
</dbReference>
<proteinExistence type="predicted"/>
<sequence>MHMLAYNSHAERESAPSSTADGIRAELLEWSSQGRAVLASLDWVERGIQRKLSSRRWNTPEQLGW</sequence>
<dbReference type="EMBL" id="JAJA02000001">
    <property type="protein sequence ID" value="KWS04056.1"/>
    <property type="molecule type" value="Genomic_DNA"/>
</dbReference>
<name>A0A125MMP6_9GAMM</name>
<evidence type="ECO:0000313" key="1">
    <source>
        <dbReference type="EMBL" id="KWS04056.1"/>
    </source>
</evidence>
<keyword evidence="2" id="KW-1185">Reference proteome</keyword>
<comment type="caution">
    <text evidence="1">The sequence shown here is derived from an EMBL/GenBank/DDBJ whole genome shotgun (WGS) entry which is preliminary data.</text>
</comment>
<accession>A0A125MMP6</accession>
<evidence type="ECO:0000313" key="2">
    <source>
        <dbReference type="Proteomes" id="UP000023435"/>
    </source>
</evidence>